<reference evidence="2 3" key="1">
    <citation type="submission" date="2019-05" db="EMBL/GenBank/DDBJ databases">
        <title>Mikania micrantha, genome provides insights into the molecular mechanism of rapid growth.</title>
        <authorList>
            <person name="Liu B."/>
        </authorList>
    </citation>
    <scope>NUCLEOTIDE SEQUENCE [LARGE SCALE GENOMIC DNA]</scope>
    <source>
        <strain evidence="2">NLD-2019</strain>
        <tissue evidence="2">Leaf</tissue>
    </source>
</reference>
<dbReference type="EMBL" id="SZYD01000001">
    <property type="protein sequence ID" value="KAD7479476.1"/>
    <property type="molecule type" value="Genomic_DNA"/>
</dbReference>
<dbReference type="Proteomes" id="UP000326396">
    <property type="component" value="Linkage Group LG1"/>
</dbReference>
<name>A0A5N6Q613_9ASTR</name>
<evidence type="ECO:0000256" key="1">
    <source>
        <dbReference type="SAM" id="MobiDB-lite"/>
    </source>
</evidence>
<dbReference type="AlphaFoldDB" id="A0A5N6Q613"/>
<organism evidence="2 3">
    <name type="scientific">Mikania micrantha</name>
    <name type="common">bitter vine</name>
    <dbReference type="NCBI Taxonomy" id="192012"/>
    <lineage>
        <taxon>Eukaryota</taxon>
        <taxon>Viridiplantae</taxon>
        <taxon>Streptophyta</taxon>
        <taxon>Embryophyta</taxon>
        <taxon>Tracheophyta</taxon>
        <taxon>Spermatophyta</taxon>
        <taxon>Magnoliopsida</taxon>
        <taxon>eudicotyledons</taxon>
        <taxon>Gunneridae</taxon>
        <taxon>Pentapetalae</taxon>
        <taxon>asterids</taxon>
        <taxon>campanulids</taxon>
        <taxon>Asterales</taxon>
        <taxon>Asteraceae</taxon>
        <taxon>Asteroideae</taxon>
        <taxon>Heliantheae alliance</taxon>
        <taxon>Eupatorieae</taxon>
        <taxon>Mikania</taxon>
    </lineage>
</organism>
<proteinExistence type="predicted"/>
<feature type="compositionally biased region" description="Basic and acidic residues" evidence="1">
    <location>
        <begin position="31"/>
        <end position="40"/>
    </location>
</feature>
<feature type="region of interest" description="Disordered" evidence="1">
    <location>
        <begin position="1"/>
        <end position="45"/>
    </location>
</feature>
<keyword evidence="3" id="KW-1185">Reference proteome</keyword>
<sequence>MTSKDLELAMKEDNDDNAQKYENDNNVQTNEMKELENQSKKHEKTRKRLATLEDWKWDQVIDLDISVEHDNTQVDAENDDEEDDTADSLEAFKKNLKIPRVEIFSANRIVSRLAYF</sequence>
<evidence type="ECO:0000313" key="2">
    <source>
        <dbReference type="EMBL" id="KAD7479476.1"/>
    </source>
</evidence>
<protein>
    <submittedName>
        <fullName evidence="2">Uncharacterized protein</fullName>
    </submittedName>
</protein>
<gene>
    <name evidence="2" type="ORF">E3N88_02612</name>
</gene>
<feature type="compositionally biased region" description="Basic and acidic residues" evidence="1">
    <location>
        <begin position="1"/>
        <end position="23"/>
    </location>
</feature>
<accession>A0A5N6Q613</accession>
<comment type="caution">
    <text evidence="2">The sequence shown here is derived from an EMBL/GenBank/DDBJ whole genome shotgun (WGS) entry which is preliminary data.</text>
</comment>
<evidence type="ECO:0000313" key="3">
    <source>
        <dbReference type="Proteomes" id="UP000326396"/>
    </source>
</evidence>